<feature type="compositionally biased region" description="Polar residues" evidence="1">
    <location>
        <begin position="1"/>
        <end position="10"/>
    </location>
</feature>
<evidence type="ECO:0000313" key="3">
    <source>
        <dbReference type="Proteomes" id="UP001140560"/>
    </source>
</evidence>
<feature type="compositionally biased region" description="Low complexity" evidence="1">
    <location>
        <begin position="39"/>
        <end position="51"/>
    </location>
</feature>
<name>A0A9W9CPB3_9PLEO</name>
<dbReference type="OrthoDB" id="3763456at2759"/>
<organism evidence="2 3">
    <name type="scientific">Neocucurbitaria cava</name>
    <dbReference type="NCBI Taxonomy" id="798079"/>
    <lineage>
        <taxon>Eukaryota</taxon>
        <taxon>Fungi</taxon>
        <taxon>Dikarya</taxon>
        <taxon>Ascomycota</taxon>
        <taxon>Pezizomycotina</taxon>
        <taxon>Dothideomycetes</taxon>
        <taxon>Pleosporomycetidae</taxon>
        <taxon>Pleosporales</taxon>
        <taxon>Pleosporineae</taxon>
        <taxon>Cucurbitariaceae</taxon>
        <taxon>Neocucurbitaria</taxon>
    </lineage>
</organism>
<reference evidence="2" key="1">
    <citation type="submission" date="2022-10" db="EMBL/GenBank/DDBJ databases">
        <title>Tapping the CABI collections for fungal endophytes: first genome assemblies for Collariella, Neodidymelliopsis, Ascochyta clinopodiicola, Didymella pomorum, Didymosphaeria variabile, Neocosmospora piperis and Neocucurbitaria cava.</title>
        <authorList>
            <person name="Hill R."/>
        </authorList>
    </citation>
    <scope>NUCLEOTIDE SEQUENCE</scope>
    <source>
        <strain evidence="2">IMI 356814</strain>
    </source>
</reference>
<comment type="caution">
    <text evidence="2">The sequence shown here is derived from an EMBL/GenBank/DDBJ whole genome shotgun (WGS) entry which is preliminary data.</text>
</comment>
<feature type="region of interest" description="Disordered" evidence="1">
    <location>
        <begin position="1"/>
        <end position="24"/>
    </location>
</feature>
<evidence type="ECO:0000256" key="1">
    <source>
        <dbReference type="SAM" id="MobiDB-lite"/>
    </source>
</evidence>
<accession>A0A9W9CPB3</accession>
<dbReference type="Proteomes" id="UP001140560">
    <property type="component" value="Unassembled WGS sequence"/>
</dbReference>
<feature type="region of interest" description="Disordered" evidence="1">
    <location>
        <begin position="39"/>
        <end position="60"/>
    </location>
</feature>
<sequence length="209" mass="23355">MDDSQRSGTRSPRDEPPSHSYDLSNAVYGMLPSRATDISRLTSSASSPVRSRSAKRQSTVDAFSISQRSISLGRNSTPPSWLPQTNKRSRMQRTQQMELHQSTCLNLTTASDDSAEADLWILPDFDDWELDTDQAAPVKQQSEWAPLLRRAAKSNLERLRARLEGDGWDFVGGKYEEDKKALQEAASHGEESVDEEFDVVVLPVAQESL</sequence>
<protein>
    <submittedName>
        <fullName evidence="2">Uncharacterized protein</fullName>
    </submittedName>
</protein>
<evidence type="ECO:0000313" key="2">
    <source>
        <dbReference type="EMBL" id="KAJ4374371.1"/>
    </source>
</evidence>
<keyword evidence="3" id="KW-1185">Reference proteome</keyword>
<proteinExistence type="predicted"/>
<dbReference type="EMBL" id="JAPEUY010000004">
    <property type="protein sequence ID" value="KAJ4374371.1"/>
    <property type="molecule type" value="Genomic_DNA"/>
</dbReference>
<gene>
    <name evidence="2" type="ORF">N0V83_003112</name>
</gene>
<feature type="region of interest" description="Disordered" evidence="1">
    <location>
        <begin position="66"/>
        <end position="85"/>
    </location>
</feature>
<dbReference type="AlphaFoldDB" id="A0A9W9CPB3"/>